<dbReference type="GO" id="GO:0005737">
    <property type="term" value="C:cytoplasm"/>
    <property type="evidence" value="ECO:0007669"/>
    <property type="project" value="UniProtKB-SubCell"/>
</dbReference>
<feature type="coiled-coil region" evidence="15">
    <location>
        <begin position="37"/>
        <end position="64"/>
    </location>
</feature>
<dbReference type="SUPFAM" id="SSF55681">
    <property type="entry name" value="Class II aaRS and biotin synthetases"/>
    <property type="match status" value="1"/>
</dbReference>
<dbReference type="PANTHER" id="PTHR43697">
    <property type="entry name" value="SERYL-TRNA SYNTHETASE"/>
    <property type="match status" value="1"/>
</dbReference>
<evidence type="ECO:0000256" key="7">
    <source>
        <dbReference type="ARBA" id="ARBA00022840"/>
    </source>
</evidence>
<dbReference type="Pfam" id="PF00587">
    <property type="entry name" value="tRNA-synt_2b"/>
    <property type="match status" value="1"/>
</dbReference>
<dbReference type="Proteomes" id="UP000199355">
    <property type="component" value="Unassembled WGS sequence"/>
</dbReference>
<reference evidence="18" key="1">
    <citation type="submission" date="2016-10" db="EMBL/GenBank/DDBJ databases">
        <authorList>
            <person name="Varghese N."/>
            <person name="Submissions S."/>
        </authorList>
    </citation>
    <scope>NUCLEOTIDE SEQUENCE [LARGE SCALE GENOMIC DNA]</scope>
    <source>
        <strain evidence="18">KHC7</strain>
    </source>
</reference>
<keyword evidence="7 12" id="KW-0067">ATP-binding</keyword>
<comment type="caution">
    <text evidence="12">Lacks conserved residue(s) required for the propagation of feature annotation.</text>
</comment>
<dbReference type="EMBL" id="FNBX01000006">
    <property type="protein sequence ID" value="SDF48366.1"/>
    <property type="molecule type" value="Genomic_DNA"/>
</dbReference>
<dbReference type="PIRSF" id="PIRSF001529">
    <property type="entry name" value="Ser-tRNA-synth_IIa"/>
    <property type="match status" value="1"/>
</dbReference>
<dbReference type="PRINTS" id="PR00981">
    <property type="entry name" value="TRNASYNTHSER"/>
</dbReference>
<evidence type="ECO:0000256" key="10">
    <source>
        <dbReference type="ARBA" id="ARBA00047929"/>
    </source>
</evidence>
<dbReference type="InterPro" id="IPR033729">
    <property type="entry name" value="SerRS_core"/>
</dbReference>
<evidence type="ECO:0000256" key="12">
    <source>
        <dbReference type="HAMAP-Rule" id="MF_00176"/>
    </source>
</evidence>
<feature type="binding site" evidence="12">
    <location>
        <begin position="230"/>
        <end position="232"/>
    </location>
    <ligand>
        <name>L-serine</name>
        <dbReference type="ChEBI" id="CHEBI:33384"/>
    </ligand>
</feature>
<feature type="binding site" evidence="13">
    <location>
        <position position="381"/>
    </location>
    <ligand>
        <name>L-serine</name>
        <dbReference type="ChEBI" id="CHEBI:33384"/>
    </ligand>
</feature>
<evidence type="ECO:0000313" key="18">
    <source>
        <dbReference type="Proteomes" id="UP000199355"/>
    </source>
</evidence>
<sequence>MLDLKLLQRQPDLLAKALADRHSGLDIQEFLALDARRRNLLTQVEGLKQQRNAASTKVAELKRKGEDAAALLAESTALADRIKELDGETAQAKAEVEAWLMRVPNLPDTSVPVGKDETENVEVSRWGTPPVFDFPPREHGELGVALDGLDFERAARLTGSRFVVMRGWAARLERALVNFFLDQHTRHEDYIEVCPPYMVNRATMTGTGQLPKFEEDLFKLRENDYYLIPTAEVPLTNLHAGEVLDETDLPRAYCAATPCFRSEAGSAGKDTRGIIRMHQFTKVEMVRFSHPEDSFNQLEILRGHACRLLEMLELPYRVITLCTGDMGFSAAKTYDLEVWLPAQNTYREISSCSNCTDFQARRAGIRFKPKGGKAAYLHTLNGSGLPTGRTIAALLENGQQKDGSVRLPKALAPYMNGVECIEPRNGNGKQNRT</sequence>
<dbReference type="NCBIfam" id="TIGR00414">
    <property type="entry name" value="serS"/>
    <property type="match status" value="1"/>
</dbReference>
<dbReference type="UniPathway" id="UPA00906">
    <property type="reaction ID" value="UER00895"/>
</dbReference>
<keyword evidence="9 12" id="KW-0030">Aminoacyl-tRNA synthetase</keyword>
<comment type="subcellular location">
    <subcellularLocation>
        <location evidence="1 12">Cytoplasm</location>
    </subcellularLocation>
</comment>
<dbReference type="GO" id="GO:0005524">
    <property type="term" value="F:ATP binding"/>
    <property type="evidence" value="ECO:0007669"/>
    <property type="project" value="UniProtKB-UniRule"/>
</dbReference>
<evidence type="ECO:0000256" key="2">
    <source>
        <dbReference type="ARBA" id="ARBA00005045"/>
    </source>
</evidence>
<gene>
    <name evidence="12" type="primary">serS</name>
    <name evidence="17" type="ORF">SAMN05192586_10661</name>
</gene>
<keyword evidence="8 12" id="KW-0648">Protein biosynthesis</keyword>
<keyword evidence="4 12" id="KW-0963">Cytoplasm</keyword>
<feature type="domain" description="Aminoacyl-transfer RNA synthetases class-II family profile" evidence="16">
    <location>
        <begin position="171"/>
        <end position="408"/>
    </location>
</feature>
<dbReference type="InterPro" id="IPR002314">
    <property type="entry name" value="aa-tRNA-synt_IIb"/>
</dbReference>
<feature type="binding site" evidence="12 14">
    <location>
        <begin position="261"/>
        <end position="263"/>
    </location>
    <ligand>
        <name>ATP</name>
        <dbReference type="ChEBI" id="CHEBI:30616"/>
    </ligand>
</feature>
<dbReference type="InterPro" id="IPR015866">
    <property type="entry name" value="Ser-tRNA-synth_1_N"/>
</dbReference>
<comment type="similarity">
    <text evidence="3 12">Belongs to the class-II aminoacyl-tRNA synthetase family. Type-1 seryl-tRNA synthetase subfamily.</text>
</comment>
<comment type="catalytic activity">
    <reaction evidence="11 12">
        <text>tRNA(Ser) + L-serine + ATP = L-seryl-tRNA(Ser) + AMP + diphosphate + H(+)</text>
        <dbReference type="Rhea" id="RHEA:12292"/>
        <dbReference type="Rhea" id="RHEA-COMP:9669"/>
        <dbReference type="Rhea" id="RHEA-COMP:9703"/>
        <dbReference type="ChEBI" id="CHEBI:15378"/>
        <dbReference type="ChEBI" id="CHEBI:30616"/>
        <dbReference type="ChEBI" id="CHEBI:33019"/>
        <dbReference type="ChEBI" id="CHEBI:33384"/>
        <dbReference type="ChEBI" id="CHEBI:78442"/>
        <dbReference type="ChEBI" id="CHEBI:78533"/>
        <dbReference type="ChEBI" id="CHEBI:456215"/>
        <dbReference type="EC" id="6.1.1.11"/>
    </reaction>
</comment>
<dbReference type="OrthoDB" id="9804647at2"/>
<evidence type="ECO:0000256" key="4">
    <source>
        <dbReference type="ARBA" id="ARBA00022490"/>
    </source>
</evidence>
<evidence type="ECO:0000313" key="17">
    <source>
        <dbReference type="EMBL" id="SDF48366.1"/>
    </source>
</evidence>
<dbReference type="GO" id="GO:0006434">
    <property type="term" value="P:seryl-tRNA aminoacylation"/>
    <property type="evidence" value="ECO:0007669"/>
    <property type="project" value="UniProtKB-UniRule"/>
</dbReference>
<dbReference type="PANTHER" id="PTHR43697:SF1">
    <property type="entry name" value="SERINE--TRNA LIGASE"/>
    <property type="match status" value="1"/>
</dbReference>
<evidence type="ECO:0000256" key="11">
    <source>
        <dbReference type="ARBA" id="ARBA00048823"/>
    </source>
</evidence>
<dbReference type="GO" id="GO:0004828">
    <property type="term" value="F:serine-tRNA ligase activity"/>
    <property type="evidence" value="ECO:0007669"/>
    <property type="project" value="UniProtKB-UniRule"/>
</dbReference>
<comment type="function">
    <text evidence="12">Catalyzes the attachment of serine to tRNA(Ser). Is also able to aminoacylate tRNA(Sec) with serine, to form the misacylated tRNA L-seryl-tRNA(Sec), which will be further converted into selenocysteinyl-tRNA(Sec).</text>
</comment>
<organism evidence="17 18">
    <name type="scientific">Desulfovibrio legallii</name>
    <dbReference type="NCBI Taxonomy" id="571438"/>
    <lineage>
        <taxon>Bacteria</taxon>
        <taxon>Pseudomonadati</taxon>
        <taxon>Thermodesulfobacteriota</taxon>
        <taxon>Desulfovibrionia</taxon>
        <taxon>Desulfovibrionales</taxon>
        <taxon>Desulfovibrionaceae</taxon>
        <taxon>Desulfovibrio</taxon>
    </lineage>
</organism>
<feature type="binding site" evidence="13">
    <location>
        <position position="230"/>
    </location>
    <ligand>
        <name>L-serine</name>
        <dbReference type="ChEBI" id="CHEBI:33384"/>
    </ligand>
</feature>
<dbReference type="InterPro" id="IPR045864">
    <property type="entry name" value="aa-tRNA-synth_II/BPL/LPL"/>
</dbReference>
<comment type="subunit">
    <text evidence="12">Homodimer. The tRNA molecule binds across the dimer.</text>
</comment>
<dbReference type="STRING" id="571438.SAMN05192586_10661"/>
<proteinExistence type="inferred from homology"/>
<dbReference type="InterPro" id="IPR006195">
    <property type="entry name" value="aa-tRNA-synth_II"/>
</dbReference>
<evidence type="ECO:0000256" key="1">
    <source>
        <dbReference type="ARBA" id="ARBA00004496"/>
    </source>
</evidence>
<dbReference type="HAMAP" id="MF_00176">
    <property type="entry name" value="Ser_tRNA_synth_type1"/>
    <property type="match status" value="1"/>
</dbReference>
<evidence type="ECO:0000256" key="3">
    <source>
        <dbReference type="ARBA" id="ARBA00010728"/>
    </source>
</evidence>
<comment type="pathway">
    <text evidence="2 12">Aminoacyl-tRNA biosynthesis; selenocysteinyl-tRNA(Sec) biosynthesis; L-seryl-tRNA(Sec) from L-serine and tRNA(Sec): step 1/1.</text>
</comment>
<feature type="binding site" evidence="13">
    <location>
        <position position="261"/>
    </location>
    <ligand>
        <name>L-serine</name>
        <dbReference type="ChEBI" id="CHEBI:33384"/>
    </ligand>
</feature>
<dbReference type="SUPFAM" id="SSF46589">
    <property type="entry name" value="tRNA-binding arm"/>
    <property type="match status" value="1"/>
</dbReference>
<comment type="domain">
    <text evidence="12">Consists of two distinct domains, a catalytic core and a N-terminal extension that is involved in tRNA binding.</text>
</comment>
<dbReference type="PROSITE" id="PS50862">
    <property type="entry name" value="AA_TRNA_LIGASE_II"/>
    <property type="match status" value="1"/>
</dbReference>
<feature type="binding site" evidence="12 14">
    <location>
        <begin position="348"/>
        <end position="351"/>
    </location>
    <ligand>
        <name>ATP</name>
        <dbReference type="ChEBI" id="CHEBI:30616"/>
    </ligand>
</feature>
<comment type="catalytic activity">
    <reaction evidence="10 12">
        <text>tRNA(Sec) + L-serine + ATP = L-seryl-tRNA(Sec) + AMP + diphosphate + H(+)</text>
        <dbReference type="Rhea" id="RHEA:42580"/>
        <dbReference type="Rhea" id="RHEA-COMP:9742"/>
        <dbReference type="Rhea" id="RHEA-COMP:10128"/>
        <dbReference type="ChEBI" id="CHEBI:15378"/>
        <dbReference type="ChEBI" id="CHEBI:30616"/>
        <dbReference type="ChEBI" id="CHEBI:33019"/>
        <dbReference type="ChEBI" id="CHEBI:33384"/>
        <dbReference type="ChEBI" id="CHEBI:78442"/>
        <dbReference type="ChEBI" id="CHEBI:78533"/>
        <dbReference type="ChEBI" id="CHEBI:456215"/>
        <dbReference type="EC" id="6.1.1.11"/>
    </reaction>
</comment>
<evidence type="ECO:0000256" key="15">
    <source>
        <dbReference type="SAM" id="Coils"/>
    </source>
</evidence>
<keyword evidence="18" id="KW-1185">Reference proteome</keyword>
<feature type="binding site" evidence="12 13">
    <location>
        <position position="284"/>
    </location>
    <ligand>
        <name>L-serine</name>
        <dbReference type="ChEBI" id="CHEBI:33384"/>
    </ligand>
</feature>
<evidence type="ECO:0000256" key="14">
    <source>
        <dbReference type="PIRSR" id="PIRSR001529-2"/>
    </source>
</evidence>
<dbReference type="Gene3D" id="3.30.930.10">
    <property type="entry name" value="Bira Bifunctional Protein, Domain 2"/>
    <property type="match status" value="1"/>
</dbReference>
<evidence type="ECO:0000256" key="13">
    <source>
        <dbReference type="PIRSR" id="PIRSR001529-1"/>
    </source>
</evidence>
<dbReference type="InterPro" id="IPR042103">
    <property type="entry name" value="SerRS_1_N_sf"/>
</dbReference>
<name>A0A1G7LG62_9BACT</name>
<protein>
    <recommendedName>
        <fullName evidence="12">Serine--tRNA ligase</fullName>
        <ecNumber evidence="12">6.1.1.11</ecNumber>
    </recommendedName>
    <alternativeName>
        <fullName evidence="12">Seryl-tRNA synthetase</fullName>
        <shortName evidence="12">SerRS</shortName>
    </alternativeName>
    <alternativeName>
        <fullName evidence="12">Seryl-tRNA(Ser/Sec) synthetase</fullName>
    </alternativeName>
</protein>
<dbReference type="AlphaFoldDB" id="A0A1G7LG62"/>
<dbReference type="InterPro" id="IPR010978">
    <property type="entry name" value="tRNA-bd_arm"/>
</dbReference>
<keyword evidence="6 12" id="KW-0547">Nucleotide-binding</keyword>
<feature type="binding site" evidence="12">
    <location>
        <position position="383"/>
    </location>
    <ligand>
        <name>L-serine</name>
        <dbReference type="ChEBI" id="CHEBI:33384"/>
    </ligand>
</feature>
<evidence type="ECO:0000256" key="8">
    <source>
        <dbReference type="ARBA" id="ARBA00022917"/>
    </source>
</evidence>
<dbReference type="RefSeq" id="WP_092153307.1">
    <property type="nucleotide sequence ID" value="NZ_FNBX01000006.1"/>
</dbReference>
<evidence type="ECO:0000256" key="5">
    <source>
        <dbReference type="ARBA" id="ARBA00022598"/>
    </source>
</evidence>
<dbReference type="CDD" id="cd00770">
    <property type="entry name" value="SerRS_core"/>
    <property type="match status" value="1"/>
</dbReference>
<keyword evidence="5 12" id="KW-0436">Ligase</keyword>
<dbReference type="GO" id="GO:0016260">
    <property type="term" value="P:selenocysteine biosynthetic process"/>
    <property type="evidence" value="ECO:0007669"/>
    <property type="project" value="UniProtKB-UniRule"/>
</dbReference>
<evidence type="ECO:0000256" key="6">
    <source>
        <dbReference type="ARBA" id="ARBA00022741"/>
    </source>
</evidence>
<keyword evidence="15" id="KW-0175">Coiled coil</keyword>
<evidence type="ECO:0000256" key="9">
    <source>
        <dbReference type="ARBA" id="ARBA00023146"/>
    </source>
</evidence>
<dbReference type="Gene3D" id="1.10.287.40">
    <property type="entry name" value="Serine-tRNA synthetase, tRNA binding domain"/>
    <property type="match status" value="1"/>
</dbReference>
<dbReference type="EC" id="6.1.1.11" evidence="12"/>
<evidence type="ECO:0000259" key="16">
    <source>
        <dbReference type="PROSITE" id="PS50862"/>
    </source>
</evidence>
<accession>A0A1G7LG62</accession>
<dbReference type="InterPro" id="IPR002317">
    <property type="entry name" value="Ser-tRNA-ligase_type_1"/>
</dbReference>
<dbReference type="Pfam" id="PF02403">
    <property type="entry name" value="Seryl_tRNA_N"/>
    <property type="match status" value="1"/>
</dbReference>